<name>A0ACB7PL56_9PEZI</name>
<reference evidence="1 2" key="1">
    <citation type="journal article" date="2021" name="Nat. Commun.">
        <title>Genetic determinants of endophytism in the Arabidopsis root mycobiome.</title>
        <authorList>
            <person name="Mesny F."/>
            <person name="Miyauchi S."/>
            <person name="Thiergart T."/>
            <person name="Pickel B."/>
            <person name="Atanasova L."/>
            <person name="Karlsson M."/>
            <person name="Huettel B."/>
            <person name="Barry K.W."/>
            <person name="Haridas S."/>
            <person name="Chen C."/>
            <person name="Bauer D."/>
            <person name="Andreopoulos W."/>
            <person name="Pangilinan J."/>
            <person name="LaButti K."/>
            <person name="Riley R."/>
            <person name="Lipzen A."/>
            <person name="Clum A."/>
            <person name="Drula E."/>
            <person name="Henrissat B."/>
            <person name="Kohler A."/>
            <person name="Grigoriev I.V."/>
            <person name="Martin F.M."/>
            <person name="Hacquard S."/>
        </authorList>
    </citation>
    <scope>NUCLEOTIDE SEQUENCE [LARGE SCALE GENOMIC DNA]</scope>
    <source>
        <strain evidence="1 2">MPI-SDFR-AT-0079</strain>
    </source>
</reference>
<dbReference type="EMBL" id="JAGIZQ010000001">
    <property type="protein sequence ID" value="KAH6649512.1"/>
    <property type="molecule type" value="Genomic_DNA"/>
</dbReference>
<proteinExistence type="predicted"/>
<gene>
    <name evidence="1" type="ORF">F5144DRAFT_607666</name>
</gene>
<evidence type="ECO:0000313" key="1">
    <source>
        <dbReference type="EMBL" id="KAH6649512.1"/>
    </source>
</evidence>
<sequence length="565" mass="61522">MPPSRSHMGTNDWWSISYPKPVSLLEPPPVRPTPDNVKKTLENVTENAMPGGFVYIHFSGHGKEVVVNGTPGGDVELALVQETSDELAMLSGKDVAILSKAMVQKGLTVLLVLDCCFSGATLRGAAGNIANIDGRGDERHCQAPLGCRDATMLPNWIVNPAGFTVLAACGPRESAATVGLPSKQASYSAFTYSLYESLIGVNATSKTLSEIYANLCLRFKRLPQLATQTPMFDDGKIWLQAGEVHGCCVNDEFVLTPYYDGVAARETSARAVTVGPLSSELAVSGALGTRGDETRWTATSTTRLALQRFLVQVSEECPKLDEWRDVIRKQTSLNIRIAKGGDKSVAFFIEPNTKGGINILDSTKKLVPRLPFTNAEDVEDNLRIVEHLVRFKHVEELTNTSGVAFQEYHVEFCRGSDSFPPGSNVEMRHEEQGVIRIENHSCSTLYAQVLDLGPRWQVQHIASGVGDAIPPVGYTGGLKERNVTMTLPAKNSAGVDQYCDILKVFISTSPIDLSSWELPDIGKARVTSVLECESYRTDPRAENWAAMNFYITTVRSTTSGSQVAC</sequence>
<comment type="caution">
    <text evidence="1">The sequence shown here is derived from an EMBL/GenBank/DDBJ whole genome shotgun (WGS) entry which is preliminary data.</text>
</comment>
<accession>A0ACB7PL56</accession>
<keyword evidence="2" id="KW-1185">Reference proteome</keyword>
<dbReference type="Proteomes" id="UP000724584">
    <property type="component" value="Unassembled WGS sequence"/>
</dbReference>
<protein>
    <submittedName>
        <fullName evidence="1">Uncharacterized protein</fullName>
    </submittedName>
</protein>
<organism evidence="1 2">
    <name type="scientific">Chaetomium tenue</name>
    <dbReference type="NCBI Taxonomy" id="1854479"/>
    <lineage>
        <taxon>Eukaryota</taxon>
        <taxon>Fungi</taxon>
        <taxon>Dikarya</taxon>
        <taxon>Ascomycota</taxon>
        <taxon>Pezizomycotina</taxon>
        <taxon>Sordariomycetes</taxon>
        <taxon>Sordariomycetidae</taxon>
        <taxon>Sordariales</taxon>
        <taxon>Chaetomiaceae</taxon>
        <taxon>Chaetomium</taxon>
    </lineage>
</organism>
<evidence type="ECO:0000313" key="2">
    <source>
        <dbReference type="Proteomes" id="UP000724584"/>
    </source>
</evidence>